<name>A0A934M2W4_9CLOT</name>
<proteinExistence type="predicted"/>
<dbReference type="AlphaFoldDB" id="A0A934M2W4"/>
<comment type="caution">
    <text evidence="1">The sequence shown here is derived from an EMBL/GenBank/DDBJ whole genome shotgun (WGS) entry which is preliminary data.</text>
</comment>
<evidence type="ECO:0000313" key="1">
    <source>
        <dbReference type="EMBL" id="MBI6874889.1"/>
    </source>
</evidence>
<keyword evidence="2" id="KW-1185">Reference proteome</keyword>
<organism evidence="1 2">
    <name type="scientific">Clostridium aciditolerans</name>
    <dbReference type="NCBI Taxonomy" id="339861"/>
    <lineage>
        <taxon>Bacteria</taxon>
        <taxon>Bacillati</taxon>
        <taxon>Bacillota</taxon>
        <taxon>Clostridia</taxon>
        <taxon>Eubacteriales</taxon>
        <taxon>Clostridiaceae</taxon>
        <taxon>Clostridium</taxon>
    </lineage>
</organism>
<dbReference type="NCBIfam" id="TIGR03238">
    <property type="entry name" value="dnd_assoc_3"/>
    <property type="match status" value="1"/>
</dbReference>
<dbReference type="Proteomes" id="UP000622687">
    <property type="component" value="Unassembled WGS sequence"/>
</dbReference>
<accession>A0A934M2W4</accession>
<sequence length="795" mass="92298">MERDVFAYLDKNYRYLNNYIRDINESLFTAPDTAIIKGRIFAENLSKEICILSGHGVLCSKNQFDRLHKLKSSGVLNNEIDNLFQSVRVLGNKAAHTGVEGELEAALNIHKNIYKITCWFVKAYIDSSFEASPYKNPMPITGGTASIEEDVIAKIIAKTMESFKEKQPQNDLEKSSSEIASALVENKKDIDDAYTGLLVESIFNDEPDKKCLVQELTKLKESSKEAVEGLSEFTSFKKYMHIVRDAQSGLEELIFKANESEKAQLLLVCGSVGDGKSHIISYFNNKYPDVMKNFTLHNDATESLEPNKTSMDTLNDVLDEFCDEKIDISKQKFILAINLGTLNNFIDSKYGERFTKLKKFVQDKKILETSIEDSSFDGSISFQFVNFSDYHIFTLKDGRVHSDYVKSLIQKITRSLEIDFQEKNIFYTSYKKNCSQCENKDCCPIKANYELLSKDNVEDSIVELLVQCIVKNKIIISTRALLNFMYELIVPRSYIDVNSPTFKNKIAKLNTKDYIKSLMPNIIFDHKELSFIFEALNDIDPLNVRNEKVDDFIIDFNNATNLLDYFKEYIDFPKGYLGKTNEIDFNESESKNKVRFELLKLFIRSYYICGKEDLFSLRDEVYDDYMNAVFYWNRGDKAKLKNVYNNVKDGIINWNGEADKDHINIFMGKNQIKYKVSEKIELKVDTSNLTKSDEDNLKKFIETLKLKYKSENSEASYEIDIDYNLYKLLIQVNNGYRPNKKDKNHFIKFIEFINKLEETGSQNEELLFTEKNRENNKQFKLEYDEEFETYRFVEI</sequence>
<gene>
    <name evidence="1" type="primary">dptF</name>
    <name evidence="1" type="ORF">I6U51_19645</name>
</gene>
<protein>
    <submittedName>
        <fullName evidence="1">DNA phosphorothioation-dependent restriction protein DptF</fullName>
    </submittedName>
</protein>
<evidence type="ECO:0000313" key="2">
    <source>
        <dbReference type="Proteomes" id="UP000622687"/>
    </source>
</evidence>
<dbReference type="RefSeq" id="WP_211144263.1">
    <property type="nucleotide sequence ID" value="NZ_JAEEGB010000035.1"/>
</dbReference>
<dbReference type="EMBL" id="JAEEGB010000035">
    <property type="protein sequence ID" value="MBI6874889.1"/>
    <property type="molecule type" value="Genomic_DNA"/>
</dbReference>
<reference evidence="1" key="1">
    <citation type="submission" date="2020-12" db="EMBL/GenBank/DDBJ databases">
        <title>Clostridium thailandense sp. nov., a novel acetogenic bacterium isolated from peat land soil in Thailand.</title>
        <authorList>
            <person name="Chaikitkaew S."/>
            <person name="Birkeland N.K."/>
        </authorList>
    </citation>
    <scope>NUCLEOTIDE SEQUENCE</scope>
    <source>
        <strain evidence="1">DSM 17425</strain>
    </source>
</reference>
<dbReference type="InterPro" id="IPR017647">
    <property type="entry name" value="Dnd_assoc_3"/>
</dbReference>